<evidence type="ECO:0000256" key="2">
    <source>
        <dbReference type="ARBA" id="ARBA00022737"/>
    </source>
</evidence>
<dbReference type="InterPro" id="IPR045344">
    <property type="entry name" value="C-JID"/>
</dbReference>
<dbReference type="Pfam" id="PF20160">
    <property type="entry name" value="C-JID"/>
    <property type="match status" value="1"/>
</dbReference>
<dbReference type="Gene3D" id="3.80.10.10">
    <property type="entry name" value="Ribonuclease Inhibitor"/>
    <property type="match status" value="1"/>
</dbReference>
<feature type="domain" description="C-JID" evidence="3">
    <location>
        <begin position="303"/>
        <end position="357"/>
    </location>
</feature>
<accession>A0AAE0ADN3</accession>
<organism evidence="4 5">
    <name type="scientific">Dipteronia sinensis</name>
    <dbReference type="NCBI Taxonomy" id="43782"/>
    <lineage>
        <taxon>Eukaryota</taxon>
        <taxon>Viridiplantae</taxon>
        <taxon>Streptophyta</taxon>
        <taxon>Embryophyta</taxon>
        <taxon>Tracheophyta</taxon>
        <taxon>Spermatophyta</taxon>
        <taxon>Magnoliopsida</taxon>
        <taxon>eudicotyledons</taxon>
        <taxon>Gunneridae</taxon>
        <taxon>Pentapetalae</taxon>
        <taxon>rosids</taxon>
        <taxon>malvids</taxon>
        <taxon>Sapindales</taxon>
        <taxon>Sapindaceae</taxon>
        <taxon>Hippocastanoideae</taxon>
        <taxon>Acereae</taxon>
        <taxon>Dipteronia</taxon>
    </lineage>
</organism>
<name>A0AAE0ADN3_9ROSI</name>
<dbReference type="Proteomes" id="UP001281410">
    <property type="component" value="Unassembled WGS sequence"/>
</dbReference>
<evidence type="ECO:0000313" key="5">
    <source>
        <dbReference type="Proteomes" id="UP001281410"/>
    </source>
</evidence>
<dbReference type="InterPro" id="IPR032675">
    <property type="entry name" value="LRR_dom_sf"/>
</dbReference>
<protein>
    <recommendedName>
        <fullName evidence="3">C-JID domain-containing protein</fullName>
    </recommendedName>
</protein>
<dbReference type="SUPFAM" id="SSF52058">
    <property type="entry name" value="L domain-like"/>
    <property type="match status" value="1"/>
</dbReference>
<comment type="caution">
    <text evidence="4">The sequence shown here is derived from an EMBL/GenBank/DDBJ whole genome shotgun (WGS) entry which is preliminary data.</text>
</comment>
<gene>
    <name evidence="4" type="ORF">Dsin_016712</name>
</gene>
<dbReference type="InterPro" id="IPR011713">
    <property type="entry name" value="Leu-rich_rpt_3"/>
</dbReference>
<dbReference type="GO" id="GO:0006952">
    <property type="term" value="P:defense response"/>
    <property type="evidence" value="ECO:0007669"/>
    <property type="project" value="InterPro"/>
</dbReference>
<dbReference type="PANTHER" id="PTHR11017">
    <property type="entry name" value="LEUCINE-RICH REPEAT-CONTAINING PROTEIN"/>
    <property type="match status" value="1"/>
</dbReference>
<dbReference type="PANTHER" id="PTHR11017:SF570">
    <property type="entry name" value="DISEASE RESISTANCE PROTEIN (TIR-NBS CLASS)-RELATED"/>
    <property type="match status" value="1"/>
</dbReference>
<dbReference type="Pfam" id="PF07725">
    <property type="entry name" value="LRR_3"/>
    <property type="match status" value="1"/>
</dbReference>
<dbReference type="InterPro" id="IPR044974">
    <property type="entry name" value="Disease_R_plants"/>
</dbReference>
<proteinExistence type="predicted"/>
<dbReference type="EMBL" id="JANJYJ010000005">
    <property type="protein sequence ID" value="KAK3212006.1"/>
    <property type="molecule type" value="Genomic_DNA"/>
</dbReference>
<evidence type="ECO:0000256" key="1">
    <source>
        <dbReference type="ARBA" id="ARBA00022614"/>
    </source>
</evidence>
<keyword evidence="5" id="KW-1185">Reference proteome</keyword>
<evidence type="ECO:0000259" key="3">
    <source>
        <dbReference type="Pfam" id="PF20160"/>
    </source>
</evidence>
<keyword evidence="1" id="KW-0433">Leucine-rich repeat</keyword>
<evidence type="ECO:0000313" key="4">
    <source>
        <dbReference type="EMBL" id="KAK3212006.1"/>
    </source>
</evidence>
<reference evidence="4" key="1">
    <citation type="journal article" date="2023" name="Plant J.">
        <title>Genome sequences and population genomics provide insights into the demographic history, inbreeding, and mutation load of two 'living fossil' tree species of Dipteronia.</title>
        <authorList>
            <person name="Feng Y."/>
            <person name="Comes H.P."/>
            <person name="Chen J."/>
            <person name="Zhu S."/>
            <person name="Lu R."/>
            <person name="Zhang X."/>
            <person name="Li P."/>
            <person name="Qiu J."/>
            <person name="Olsen K.M."/>
            <person name="Qiu Y."/>
        </authorList>
    </citation>
    <scope>NUCLEOTIDE SEQUENCE</scope>
    <source>
        <strain evidence="4">NBL</strain>
    </source>
</reference>
<keyword evidence="2" id="KW-0677">Repeat</keyword>
<sequence length="429" mass="49403">MVRVDELYELKELNYHEALQLLISTNAFKQNHPPENYMELSNRGTNVVESISLDLSQINELQLCPDAFTKMSRLKFLKFYSSQYHEGLSEEDKVHLFQGLELLPEELRYLHWHRYPLKSLPSNFNPERLVEFEMPHSNIEQLWKEIQDLYLSHTAIEEIPPAIESLNKLVTLKLENCTRLKNLPSNIRLLISLTHLDLCGCSSITEFPEVSGNVESLLLEETAIEDVPSSIKHLTKLSVLSLKNCTRLKRVSRGILKLELMSHLCLEGCSKLDNLAIEDARLRSQFMANNERGIASTDDYPVEWIEEQDEGSSVMIDLSPNWYSNRFFGFVMCIVATFEDRNITIDDDSEFFVEWICGFIDEDDESHEVLCHVDYETVGHPNSSDHVFFVTSNRDLFDVKRGGDDDDDNGEGSSSIEKFSFSSCKEAYF</sequence>
<dbReference type="AlphaFoldDB" id="A0AAE0ADN3"/>